<dbReference type="EMBL" id="ML143408">
    <property type="protein sequence ID" value="TBU30165.1"/>
    <property type="molecule type" value="Genomic_DNA"/>
</dbReference>
<keyword evidence="3" id="KW-1185">Reference proteome</keyword>
<dbReference type="AlphaFoldDB" id="A0A4Q9MRH2"/>
<protein>
    <submittedName>
        <fullName evidence="1">Uncharacterized protein</fullName>
    </submittedName>
</protein>
<sequence length="93" mass="10532">MWMIITSQSGSTNSNDAVLSVVHAIIQEFHSHRGPVHIEAWREVGEEEVLISPRVSMETLVPTGELDRSCCETRGQMRYSITLTYSYACMRNT</sequence>
<name>A0A4Q9MRH2_9APHY</name>
<gene>
    <name evidence="2" type="ORF">BD310DRAFT_193813</name>
    <name evidence="1" type="ORF">BD311DRAFT_242599</name>
</gene>
<dbReference type="Proteomes" id="UP000292082">
    <property type="component" value="Unassembled WGS sequence"/>
</dbReference>
<proteinExistence type="predicted"/>
<organism evidence="1">
    <name type="scientific">Dichomitus squalens</name>
    <dbReference type="NCBI Taxonomy" id="114155"/>
    <lineage>
        <taxon>Eukaryota</taxon>
        <taxon>Fungi</taxon>
        <taxon>Dikarya</taxon>
        <taxon>Basidiomycota</taxon>
        <taxon>Agaricomycotina</taxon>
        <taxon>Agaricomycetes</taxon>
        <taxon>Polyporales</taxon>
        <taxon>Polyporaceae</taxon>
        <taxon>Dichomitus</taxon>
    </lineage>
</organism>
<dbReference type="EMBL" id="ML145098">
    <property type="protein sequence ID" value="TBU61396.1"/>
    <property type="molecule type" value="Genomic_DNA"/>
</dbReference>
<reference evidence="1 3" key="1">
    <citation type="submission" date="2019-01" db="EMBL/GenBank/DDBJ databases">
        <title>Draft genome sequences of three monokaryotic isolates of the white-rot basidiomycete fungus Dichomitus squalens.</title>
        <authorList>
            <consortium name="DOE Joint Genome Institute"/>
            <person name="Lopez S.C."/>
            <person name="Andreopoulos B."/>
            <person name="Pangilinan J."/>
            <person name="Lipzen A."/>
            <person name="Riley R."/>
            <person name="Ahrendt S."/>
            <person name="Ng V."/>
            <person name="Barry K."/>
            <person name="Daum C."/>
            <person name="Grigoriev I.V."/>
            <person name="Hilden K.S."/>
            <person name="Makela M.R."/>
            <person name="de Vries R.P."/>
        </authorList>
    </citation>
    <scope>NUCLEOTIDE SEQUENCE [LARGE SCALE GENOMIC DNA]</scope>
    <source>
        <strain evidence="2 3">CBS 464.89</strain>
        <strain evidence="1">OM18370.1</strain>
    </source>
</reference>
<dbReference type="Proteomes" id="UP000292957">
    <property type="component" value="Unassembled WGS sequence"/>
</dbReference>
<evidence type="ECO:0000313" key="2">
    <source>
        <dbReference type="EMBL" id="TBU61396.1"/>
    </source>
</evidence>
<accession>A0A4Q9MRH2</accession>
<evidence type="ECO:0000313" key="1">
    <source>
        <dbReference type="EMBL" id="TBU30165.1"/>
    </source>
</evidence>
<evidence type="ECO:0000313" key="3">
    <source>
        <dbReference type="Proteomes" id="UP000292082"/>
    </source>
</evidence>